<evidence type="ECO:0000313" key="3">
    <source>
        <dbReference type="Proteomes" id="UP000076532"/>
    </source>
</evidence>
<proteinExistence type="predicted"/>
<name>A0A166EQI1_9AGAM</name>
<gene>
    <name evidence="2" type="ORF">FIBSPDRAFT_68345</name>
</gene>
<protein>
    <submittedName>
        <fullName evidence="2">Uncharacterized protein</fullName>
    </submittedName>
</protein>
<reference evidence="2 3" key="1">
    <citation type="journal article" date="2016" name="Mol. Biol. Evol.">
        <title>Comparative Genomics of Early-Diverging Mushroom-Forming Fungi Provides Insights into the Origins of Lignocellulose Decay Capabilities.</title>
        <authorList>
            <person name="Nagy L.G."/>
            <person name="Riley R."/>
            <person name="Tritt A."/>
            <person name="Adam C."/>
            <person name="Daum C."/>
            <person name="Floudas D."/>
            <person name="Sun H."/>
            <person name="Yadav J.S."/>
            <person name="Pangilinan J."/>
            <person name="Larsson K.H."/>
            <person name="Matsuura K."/>
            <person name="Barry K."/>
            <person name="Labutti K."/>
            <person name="Kuo R."/>
            <person name="Ohm R.A."/>
            <person name="Bhattacharya S.S."/>
            <person name="Shirouzu T."/>
            <person name="Yoshinaga Y."/>
            <person name="Martin F.M."/>
            <person name="Grigoriev I.V."/>
            <person name="Hibbett D.S."/>
        </authorList>
    </citation>
    <scope>NUCLEOTIDE SEQUENCE [LARGE SCALE GENOMIC DNA]</scope>
    <source>
        <strain evidence="2 3">CBS 109695</strain>
    </source>
</reference>
<organism evidence="2 3">
    <name type="scientific">Athelia psychrophila</name>
    <dbReference type="NCBI Taxonomy" id="1759441"/>
    <lineage>
        <taxon>Eukaryota</taxon>
        <taxon>Fungi</taxon>
        <taxon>Dikarya</taxon>
        <taxon>Basidiomycota</taxon>
        <taxon>Agaricomycotina</taxon>
        <taxon>Agaricomycetes</taxon>
        <taxon>Agaricomycetidae</taxon>
        <taxon>Atheliales</taxon>
        <taxon>Atheliaceae</taxon>
        <taxon>Athelia</taxon>
    </lineage>
</organism>
<evidence type="ECO:0000256" key="1">
    <source>
        <dbReference type="SAM" id="MobiDB-lite"/>
    </source>
</evidence>
<keyword evidence="3" id="KW-1185">Reference proteome</keyword>
<dbReference type="AlphaFoldDB" id="A0A166EQI1"/>
<accession>A0A166EQI1</accession>
<dbReference type="Proteomes" id="UP000076532">
    <property type="component" value="Unassembled WGS sequence"/>
</dbReference>
<sequence>MPWNPTPTPTLRISSHTHPTPEGRARGVDLPCAAPPAHDRGVHPITTNNAHMNKHAHPHARTHTSPTSLLLSFYSSLSGFGFRYLSVYHHQLLSHCVLLSALGLRLRTPFDFDYLFHGDVGECNATDARTHELSRSRDPDILSTCWNSWVATLTLKSPGPYCTEAPSSSNSRLVVHCAQTQLIS</sequence>
<evidence type="ECO:0000313" key="2">
    <source>
        <dbReference type="EMBL" id="KZP16002.1"/>
    </source>
</evidence>
<feature type="compositionally biased region" description="Polar residues" evidence="1">
    <location>
        <begin position="9"/>
        <end position="18"/>
    </location>
</feature>
<feature type="region of interest" description="Disordered" evidence="1">
    <location>
        <begin position="1"/>
        <end position="28"/>
    </location>
</feature>
<dbReference type="EMBL" id="KV417598">
    <property type="protein sequence ID" value="KZP16002.1"/>
    <property type="molecule type" value="Genomic_DNA"/>
</dbReference>